<dbReference type="PANTHER" id="PTHR42749">
    <property type="entry name" value="CELL SHAPE-DETERMINING PROTEIN MREB"/>
    <property type="match status" value="1"/>
</dbReference>
<dbReference type="AlphaFoldDB" id="A0AAD4CMD8"/>
<organism evidence="2 3">
    <name type="scientific">Aspergillus nanangensis</name>
    <dbReference type="NCBI Taxonomy" id="2582783"/>
    <lineage>
        <taxon>Eukaryota</taxon>
        <taxon>Fungi</taxon>
        <taxon>Dikarya</taxon>
        <taxon>Ascomycota</taxon>
        <taxon>Pezizomycotina</taxon>
        <taxon>Eurotiomycetes</taxon>
        <taxon>Eurotiomycetidae</taxon>
        <taxon>Eurotiales</taxon>
        <taxon>Aspergillaceae</taxon>
        <taxon>Aspergillus</taxon>
        <taxon>Aspergillus subgen. Circumdati</taxon>
    </lineage>
</organism>
<reference evidence="2" key="2">
    <citation type="submission" date="2020-02" db="EMBL/GenBank/DDBJ databases">
        <authorList>
            <person name="Gilchrist C.L.M."/>
            <person name="Chooi Y.-H."/>
        </authorList>
    </citation>
    <scope>NUCLEOTIDE SEQUENCE</scope>
    <source>
        <strain evidence="2">MST-FP2251</strain>
    </source>
</reference>
<dbReference type="PANTHER" id="PTHR42749:SF8">
    <property type="entry name" value="HSP70 FAMILY PROTEIN (AFU_ORTHOLOGUE AFUA_3G13740)"/>
    <property type="match status" value="1"/>
</dbReference>
<reference evidence="2" key="1">
    <citation type="journal article" date="2019" name="Beilstein J. Org. Chem.">
        <title>Nanangenines: drimane sesquiterpenoids as the dominant metabolite cohort of a novel Australian fungus, Aspergillus nanangensis.</title>
        <authorList>
            <person name="Lacey H.J."/>
            <person name="Gilchrist C.L.M."/>
            <person name="Crombie A."/>
            <person name="Kalaitzis J.A."/>
            <person name="Vuong D."/>
            <person name="Rutledge P.J."/>
            <person name="Turner P."/>
            <person name="Pitt J.I."/>
            <person name="Lacey E."/>
            <person name="Chooi Y.H."/>
            <person name="Piggott A.M."/>
        </authorList>
    </citation>
    <scope>NUCLEOTIDE SEQUENCE</scope>
    <source>
        <strain evidence="2">MST-FP2251</strain>
    </source>
</reference>
<dbReference type="CDD" id="cd10170">
    <property type="entry name" value="ASKHA_NBD_HSP70"/>
    <property type="match status" value="1"/>
</dbReference>
<dbReference type="Proteomes" id="UP001194746">
    <property type="component" value="Unassembled WGS sequence"/>
</dbReference>
<keyword evidence="3" id="KW-1185">Reference proteome</keyword>
<protein>
    <recommendedName>
        <fullName evidence="4">Hsp70 family protein</fullName>
    </recommendedName>
</protein>
<dbReference type="InterPro" id="IPR043129">
    <property type="entry name" value="ATPase_NBD"/>
</dbReference>
<dbReference type="Gene3D" id="3.30.420.40">
    <property type="match status" value="2"/>
</dbReference>
<accession>A0AAD4CMD8</accession>
<gene>
    <name evidence="2" type="ORF">FE257_008811</name>
</gene>
<sequence>MGDIATPQPVSFHRAQTDVPSEINSVHSRRFVVGLDFGTTFSSVSVACVQRTHDGKDVEVEPSDIWSVCNYPEAPSSWHDNRTDVPTEALYPRGAPHREPIVHLDMTYGEQSSSPREASENAPGGQRDSGMGNFNGDADFMEIDDPLGDYYWGYEVQKEIEISEMPQQNLQRITRFKLLLDNGQLTEQIRAELTPTVDRLQEKKVIGDNRETDIIADFLERLFQHTKDQLKARHGYMHGEPVEFALCIPVIWTRKACRKMHRAMTAALHRTEFITQRFYDVGDLFIVPEPEAASAYVLAHSMDIMAGESFVLLDAGGGTVDAITYKVASHLPLTLERQAVPPRGALCGSSYLNEAFKNKVEERLKGETYLQNMEVKINSIMEHFENQLKRNFDPAKKRYTERLMIDNLKANKEKDFTAHKMHISRKDMAGVFESCLTKIAQLMLDQITQAEAKDVFVKKVILIGGFAASPALVHHLSARLVEYSQIKNRNIQLRLPPNFPGTAVASGAVLRALRKQDGPASTVLSSFGALIAETYDKDSQAHVEQRQFRRYDPNDRSPYIKDTIFWFVNRGEILPSRWEWFLPVSLRFSLKEDFTFTQILYVSDRNHRSSYRVDHEENNGKEEAGRIIVDMTYLKTQGLIEPVKARGVKKPFYEVVFDLVVIITNHCNLKFEARYPSGSTAEESVQERGQICIAAAFLETEENGATVL</sequence>
<name>A0AAD4CMD8_ASPNN</name>
<evidence type="ECO:0000313" key="3">
    <source>
        <dbReference type="Proteomes" id="UP001194746"/>
    </source>
</evidence>
<evidence type="ECO:0000313" key="2">
    <source>
        <dbReference type="EMBL" id="KAF9888242.1"/>
    </source>
</evidence>
<comment type="caution">
    <text evidence="2">The sequence shown here is derived from an EMBL/GenBank/DDBJ whole genome shotgun (WGS) entry which is preliminary data.</text>
</comment>
<dbReference type="Gene3D" id="3.90.640.10">
    <property type="entry name" value="Actin, Chain A, domain 4"/>
    <property type="match status" value="1"/>
</dbReference>
<proteinExistence type="predicted"/>
<feature type="region of interest" description="Disordered" evidence="1">
    <location>
        <begin position="108"/>
        <end position="135"/>
    </location>
</feature>
<dbReference type="EMBL" id="VCAU01000049">
    <property type="protein sequence ID" value="KAF9888242.1"/>
    <property type="molecule type" value="Genomic_DNA"/>
</dbReference>
<dbReference type="SUPFAM" id="SSF53067">
    <property type="entry name" value="Actin-like ATPase domain"/>
    <property type="match status" value="2"/>
</dbReference>
<evidence type="ECO:0008006" key="4">
    <source>
        <dbReference type="Google" id="ProtNLM"/>
    </source>
</evidence>
<evidence type="ECO:0000256" key="1">
    <source>
        <dbReference type="SAM" id="MobiDB-lite"/>
    </source>
</evidence>